<dbReference type="AlphaFoldDB" id="A0A0C1L271"/>
<dbReference type="Proteomes" id="UP000031408">
    <property type="component" value="Unassembled WGS sequence"/>
</dbReference>
<dbReference type="EMBL" id="JSVC01000015">
    <property type="protein sequence ID" value="KIC94082.1"/>
    <property type="molecule type" value="Genomic_DNA"/>
</dbReference>
<feature type="transmembrane region" description="Helical" evidence="1">
    <location>
        <begin position="38"/>
        <end position="55"/>
    </location>
</feature>
<name>A0A0C1L271_9BACT</name>
<organism evidence="2 3">
    <name type="scientific">Flavihumibacter solisilvae</name>
    <dbReference type="NCBI Taxonomy" id="1349421"/>
    <lineage>
        <taxon>Bacteria</taxon>
        <taxon>Pseudomonadati</taxon>
        <taxon>Bacteroidota</taxon>
        <taxon>Chitinophagia</taxon>
        <taxon>Chitinophagales</taxon>
        <taxon>Chitinophagaceae</taxon>
        <taxon>Flavihumibacter</taxon>
    </lineage>
</organism>
<feature type="transmembrane region" description="Helical" evidence="1">
    <location>
        <begin position="61"/>
        <end position="79"/>
    </location>
</feature>
<accession>A0A0C1L271</accession>
<reference evidence="2 3" key="1">
    <citation type="submission" date="2014-11" db="EMBL/GenBank/DDBJ databases">
        <title>Genome sequence of Flavihumibacter solisilvae 3-3.</title>
        <authorList>
            <person name="Zhou G."/>
            <person name="Li M."/>
            <person name="Wang G."/>
        </authorList>
    </citation>
    <scope>NUCLEOTIDE SEQUENCE [LARGE SCALE GENOMIC DNA]</scope>
    <source>
        <strain evidence="2 3">3-3</strain>
    </source>
</reference>
<sequence length="115" mass="13225">MWNTNSLWFEVSVVTIFFLLGHIFLGHFEERSPWWRKLAKYIVTMAVILGLSVFAGRNVALAVLGLSLLPVIYIHAIVLPKKGINGWTAEPRSKYYEMRGWDKNIFGEEGKKVIE</sequence>
<gene>
    <name evidence="2" type="ORF">OI18_13850</name>
</gene>
<evidence type="ECO:0000313" key="3">
    <source>
        <dbReference type="Proteomes" id="UP000031408"/>
    </source>
</evidence>
<keyword evidence="1" id="KW-1133">Transmembrane helix</keyword>
<proteinExistence type="predicted"/>
<feature type="transmembrane region" description="Helical" evidence="1">
    <location>
        <begin position="6"/>
        <end position="26"/>
    </location>
</feature>
<keyword evidence="3" id="KW-1185">Reference proteome</keyword>
<keyword evidence="1" id="KW-0812">Transmembrane</keyword>
<protein>
    <submittedName>
        <fullName evidence="2">Uncharacterized protein</fullName>
    </submittedName>
</protein>
<comment type="caution">
    <text evidence="2">The sequence shown here is derived from an EMBL/GenBank/DDBJ whole genome shotgun (WGS) entry which is preliminary data.</text>
</comment>
<dbReference type="STRING" id="1349421.OI18_13850"/>
<evidence type="ECO:0000256" key="1">
    <source>
        <dbReference type="SAM" id="Phobius"/>
    </source>
</evidence>
<dbReference type="RefSeq" id="WP_039140655.1">
    <property type="nucleotide sequence ID" value="NZ_JSVC01000015.1"/>
</dbReference>
<keyword evidence="1" id="KW-0472">Membrane</keyword>
<dbReference type="OrthoDB" id="69505at2"/>
<evidence type="ECO:0000313" key="2">
    <source>
        <dbReference type="EMBL" id="KIC94082.1"/>
    </source>
</evidence>